<dbReference type="EMBL" id="BLZA01000043">
    <property type="protein sequence ID" value="GHJ89393.1"/>
    <property type="molecule type" value="Genomic_DNA"/>
</dbReference>
<dbReference type="InterPro" id="IPR046366">
    <property type="entry name" value="MPAB"/>
</dbReference>
<keyword evidence="2" id="KW-1185">Reference proteome</keyword>
<dbReference type="PANTHER" id="PTHR36124">
    <property type="match status" value="1"/>
</dbReference>
<sequence length="457" mass="52787">MTIAMPPFNPFWGLHLNLGNGSALMLLYLFVQRLLRYQREKRILERYRKEIAGIDSATTRDDGRLGLDLGKMTFTQASKIQKELASLEFPYTFGHSLELGFIQTLAFPYPAKILNSTHQISGEDAMPKRLADTSILMQNIYNFTPDSPRFQQAVSRINYIHSRYSGRIQNDDMLYTLAVFACNPWDYIDKDEWRRLNVLEVAALGTFWMQMGELLHVDMLEIKGMAVTHPVDNGSKDVAAYLSESSSGWNDGYDFMLDLRAYMRWHEQEYAQNSQDVDAVVGTTFNIVTKYIPTAYLKRLAKEMVVSEYPTLWYRAMGIPPPPRSTAILFHTFLSVRCLALRYLALPRPWFLSGERTIRDPDPTTGRYHQSDYVTFPYYVRPSFWKRYGPETWLSWLFGTPLPGDEGEKYRPEGYLLDEIGPEKMEGKGKEWMADERLLVEGKIREGACPFAAILKR</sequence>
<dbReference type="OrthoDB" id="545169at2759"/>
<comment type="caution">
    <text evidence="1">The sequence shown here is derived from an EMBL/GenBank/DDBJ whole genome shotgun (WGS) entry which is preliminary data.</text>
</comment>
<name>A0A8H3YHI7_9TREE</name>
<dbReference type="AlphaFoldDB" id="A0A8H3YHI7"/>
<evidence type="ECO:0008006" key="3">
    <source>
        <dbReference type="Google" id="ProtNLM"/>
    </source>
</evidence>
<dbReference type="PANTHER" id="PTHR36124:SF1">
    <property type="entry name" value="ER-BOUND OXYGENASE MPAB_MPAB'_RUBBER OXYGENASE CATALYTIC DOMAIN-CONTAINING PROTEIN"/>
    <property type="match status" value="1"/>
</dbReference>
<protein>
    <recommendedName>
        <fullName evidence="3">ER-bound oxygenase mpaB/mpaB'/Rubber oxygenase catalytic domain-containing protein</fullName>
    </recommendedName>
</protein>
<dbReference type="GO" id="GO:0016491">
    <property type="term" value="F:oxidoreductase activity"/>
    <property type="evidence" value="ECO:0007669"/>
    <property type="project" value="InterPro"/>
</dbReference>
<evidence type="ECO:0000313" key="1">
    <source>
        <dbReference type="EMBL" id="GHJ89393.1"/>
    </source>
</evidence>
<reference evidence="1" key="1">
    <citation type="submission" date="2020-07" db="EMBL/GenBank/DDBJ databases">
        <title>Draft Genome Sequence of a Deep-Sea Yeast, Naganishia (Cryptococcus) liquefaciens strain N6.</title>
        <authorList>
            <person name="Han Y.W."/>
            <person name="Kajitani R."/>
            <person name="Morimoto H."/>
            <person name="Parhat M."/>
            <person name="Tsubouchi H."/>
            <person name="Bakenova O."/>
            <person name="Ogata M."/>
            <person name="Argunhan B."/>
            <person name="Aoki R."/>
            <person name="Kajiwara S."/>
            <person name="Itoh T."/>
            <person name="Iwasaki H."/>
        </authorList>
    </citation>
    <scope>NUCLEOTIDE SEQUENCE</scope>
    <source>
        <strain evidence="1">N6</strain>
    </source>
</reference>
<evidence type="ECO:0000313" key="2">
    <source>
        <dbReference type="Proteomes" id="UP000620104"/>
    </source>
</evidence>
<proteinExistence type="predicted"/>
<organism evidence="1 2">
    <name type="scientific">Naganishia liquefaciens</name>
    <dbReference type="NCBI Taxonomy" id="104408"/>
    <lineage>
        <taxon>Eukaryota</taxon>
        <taxon>Fungi</taxon>
        <taxon>Dikarya</taxon>
        <taxon>Basidiomycota</taxon>
        <taxon>Agaricomycotina</taxon>
        <taxon>Tremellomycetes</taxon>
        <taxon>Filobasidiales</taxon>
        <taxon>Filobasidiaceae</taxon>
        <taxon>Naganishia</taxon>
    </lineage>
</organism>
<accession>A0A8H3YHI7</accession>
<gene>
    <name evidence="1" type="ORF">NliqN6_5795</name>
</gene>
<dbReference type="Proteomes" id="UP000620104">
    <property type="component" value="Unassembled WGS sequence"/>
</dbReference>